<evidence type="ECO:0000256" key="1">
    <source>
        <dbReference type="ARBA" id="ARBA00008894"/>
    </source>
</evidence>
<dbReference type="InterPro" id="IPR056789">
    <property type="entry name" value="LRR_R13L1-DRL21"/>
</dbReference>
<evidence type="ECO:0000259" key="9">
    <source>
        <dbReference type="Pfam" id="PF23559"/>
    </source>
</evidence>
<dbReference type="Gene3D" id="3.80.10.10">
    <property type="entry name" value="Ribonuclease Inhibitor"/>
    <property type="match status" value="3"/>
</dbReference>
<evidence type="ECO:0000256" key="3">
    <source>
        <dbReference type="ARBA" id="ARBA00022737"/>
    </source>
</evidence>
<dbReference type="SUPFAM" id="SSF52058">
    <property type="entry name" value="L domain-like"/>
    <property type="match status" value="2"/>
</dbReference>
<keyword evidence="3" id="KW-0677">Repeat</keyword>
<accession>A0A0D3G6P8</accession>
<keyword evidence="2" id="KW-0433">Leucine-rich repeat</keyword>
<dbReference type="PANTHER" id="PTHR36766:SF60">
    <property type="entry name" value="NB-ARC DOMAIN-CONTAINING PROTEIN"/>
    <property type="match status" value="1"/>
</dbReference>
<dbReference type="InterPro" id="IPR036388">
    <property type="entry name" value="WH-like_DNA-bd_sf"/>
</dbReference>
<dbReference type="EnsemblPlants" id="OBART05G13610.1">
    <property type="protein sequence ID" value="OBART05G13610.1"/>
    <property type="gene ID" value="OBART05G13610"/>
</dbReference>
<evidence type="ECO:0000259" key="8">
    <source>
        <dbReference type="Pfam" id="PF18052"/>
    </source>
</evidence>
<feature type="domain" description="Disease resistance N-terminal" evidence="8">
    <location>
        <begin position="27"/>
        <end position="95"/>
    </location>
</feature>
<feature type="domain" description="Disease resistance protein winged helix" evidence="9">
    <location>
        <begin position="453"/>
        <end position="520"/>
    </location>
</feature>
<reference evidence="11" key="1">
    <citation type="journal article" date="2009" name="Rice">
        <title>De Novo Next Generation Sequencing of Plant Genomes.</title>
        <authorList>
            <person name="Rounsley S."/>
            <person name="Marri P.R."/>
            <person name="Yu Y."/>
            <person name="He R."/>
            <person name="Sisneros N."/>
            <person name="Goicoechea J.L."/>
            <person name="Lee S.J."/>
            <person name="Angelova A."/>
            <person name="Kudrna D."/>
            <person name="Luo M."/>
            <person name="Affourtit J."/>
            <person name="Desany B."/>
            <person name="Knight J."/>
            <person name="Niazi F."/>
            <person name="Egholm M."/>
            <person name="Wing R.A."/>
        </authorList>
    </citation>
    <scope>NUCLEOTIDE SEQUENCE [LARGE SCALE GENOMIC DNA]</scope>
    <source>
        <strain evidence="11">cv. IRGC 105608</strain>
    </source>
</reference>
<name>A0A0D3G6P8_9ORYZ</name>
<keyword evidence="4" id="KW-0547">Nucleotide-binding</keyword>
<evidence type="ECO:0008006" key="13">
    <source>
        <dbReference type="Google" id="ProtNLM"/>
    </source>
</evidence>
<feature type="domain" description="NB-ARC" evidence="7">
    <location>
        <begin position="194"/>
        <end position="368"/>
    </location>
</feature>
<dbReference type="HOGENOM" id="CLU_000837_8_0_1"/>
<dbReference type="GO" id="GO:0005524">
    <property type="term" value="F:ATP binding"/>
    <property type="evidence" value="ECO:0007669"/>
    <property type="project" value="UniProtKB-KW"/>
</dbReference>
<dbReference type="PRINTS" id="PR00364">
    <property type="entry name" value="DISEASERSIST"/>
</dbReference>
<feature type="domain" description="R13L1/DRL21-like LRR repeat region" evidence="10">
    <location>
        <begin position="608"/>
        <end position="736"/>
    </location>
</feature>
<keyword evidence="12" id="KW-1185">Reference proteome</keyword>
<dbReference type="InterPro" id="IPR058922">
    <property type="entry name" value="WHD_DRP"/>
</dbReference>
<dbReference type="Pfam" id="PF23559">
    <property type="entry name" value="WHD_DRP"/>
    <property type="match status" value="1"/>
</dbReference>
<dbReference type="GO" id="GO:0002758">
    <property type="term" value="P:innate immune response-activating signaling pathway"/>
    <property type="evidence" value="ECO:0007669"/>
    <property type="project" value="UniProtKB-ARBA"/>
</dbReference>
<dbReference type="FunFam" id="1.10.10.10:FF:000322">
    <property type="entry name" value="Probable disease resistance protein At1g63360"/>
    <property type="match status" value="1"/>
</dbReference>
<dbReference type="AlphaFoldDB" id="A0A0D3G6P8"/>
<dbReference type="Gene3D" id="3.40.50.300">
    <property type="entry name" value="P-loop containing nucleotide triphosphate hydrolases"/>
    <property type="match status" value="1"/>
</dbReference>
<dbReference type="Pfam" id="PF25019">
    <property type="entry name" value="LRR_R13L1-DRL21"/>
    <property type="match status" value="1"/>
</dbReference>
<organism evidence="11">
    <name type="scientific">Oryza barthii</name>
    <dbReference type="NCBI Taxonomy" id="65489"/>
    <lineage>
        <taxon>Eukaryota</taxon>
        <taxon>Viridiplantae</taxon>
        <taxon>Streptophyta</taxon>
        <taxon>Embryophyta</taxon>
        <taxon>Tracheophyta</taxon>
        <taxon>Spermatophyta</taxon>
        <taxon>Magnoliopsida</taxon>
        <taxon>Liliopsida</taxon>
        <taxon>Poales</taxon>
        <taxon>Poaceae</taxon>
        <taxon>BOP clade</taxon>
        <taxon>Oryzoideae</taxon>
        <taxon>Oryzeae</taxon>
        <taxon>Oryzinae</taxon>
        <taxon>Oryza</taxon>
    </lineage>
</organism>
<evidence type="ECO:0000256" key="6">
    <source>
        <dbReference type="ARBA" id="ARBA00022840"/>
    </source>
</evidence>
<dbReference type="InterPro" id="IPR032675">
    <property type="entry name" value="LRR_dom_sf"/>
</dbReference>
<dbReference type="Gramene" id="OBART05G13610.1">
    <property type="protein sequence ID" value="OBART05G13610.1"/>
    <property type="gene ID" value="OBART05G13610"/>
</dbReference>
<keyword evidence="5" id="KW-0611">Plant defense</keyword>
<dbReference type="InterPro" id="IPR002182">
    <property type="entry name" value="NB-ARC"/>
</dbReference>
<dbReference type="SUPFAM" id="SSF52540">
    <property type="entry name" value="P-loop containing nucleoside triphosphate hydrolases"/>
    <property type="match status" value="1"/>
</dbReference>
<evidence type="ECO:0000256" key="5">
    <source>
        <dbReference type="ARBA" id="ARBA00022821"/>
    </source>
</evidence>
<protein>
    <recommendedName>
        <fullName evidence="13">Rp1-like protein</fullName>
    </recommendedName>
</protein>
<dbReference type="Pfam" id="PF18052">
    <property type="entry name" value="Rx_N"/>
    <property type="match status" value="1"/>
</dbReference>
<dbReference type="Gene3D" id="1.10.10.10">
    <property type="entry name" value="Winged helix-like DNA-binding domain superfamily/Winged helix DNA-binding domain"/>
    <property type="match status" value="1"/>
</dbReference>
<evidence type="ECO:0000256" key="4">
    <source>
        <dbReference type="ARBA" id="ARBA00022741"/>
    </source>
</evidence>
<comment type="similarity">
    <text evidence="1">Belongs to the disease resistance NB-LRR family.</text>
</comment>
<dbReference type="Pfam" id="PF00931">
    <property type="entry name" value="NB-ARC"/>
    <property type="match status" value="1"/>
</dbReference>
<dbReference type="PaxDb" id="65489-OBART05G13610.1"/>
<dbReference type="InterPro" id="IPR027417">
    <property type="entry name" value="P-loop_NTPase"/>
</dbReference>
<dbReference type="GO" id="GO:0042742">
    <property type="term" value="P:defense response to bacterium"/>
    <property type="evidence" value="ECO:0007669"/>
    <property type="project" value="UniProtKB-ARBA"/>
</dbReference>
<evidence type="ECO:0000256" key="2">
    <source>
        <dbReference type="ARBA" id="ARBA00022614"/>
    </source>
</evidence>
<dbReference type="InterPro" id="IPR041118">
    <property type="entry name" value="Rx_N"/>
</dbReference>
<proteinExistence type="inferred from homology"/>
<evidence type="ECO:0000259" key="7">
    <source>
        <dbReference type="Pfam" id="PF00931"/>
    </source>
</evidence>
<dbReference type="PANTHER" id="PTHR36766">
    <property type="entry name" value="PLANT BROAD-SPECTRUM MILDEW RESISTANCE PROTEIN RPW8"/>
    <property type="match status" value="1"/>
</dbReference>
<dbReference type="GO" id="GO:0009626">
    <property type="term" value="P:plant-type hypersensitive response"/>
    <property type="evidence" value="ECO:0007669"/>
    <property type="project" value="UniProtKB-ARBA"/>
</dbReference>
<dbReference type="STRING" id="65489.A0A0D3G6P8"/>
<evidence type="ECO:0000313" key="11">
    <source>
        <dbReference type="EnsemblPlants" id="OBART05G13610.1"/>
    </source>
</evidence>
<reference evidence="11" key="2">
    <citation type="submission" date="2015-03" db="UniProtKB">
        <authorList>
            <consortium name="EnsemblPlants"/>
        </authorList>
    </citation>
    <scope>IDENTIFICATION</scope>
</reference>
<evidence type="ECO:0000313" key="12">
    <source>
        <dbReference type="Proteomes" id="UP000026960"/>
    </source>
</evidence>
<dbReference type="GO" id="GO:0043531">
    <property type="term" value="F:ADP binding"/>
    <property type="evidence" value="ECO:0007669"/>
    <property type="project" value="InterPro"/>
</dbReference>
<dbReference type="eggNOG" id="KOG4658">
    <property type="taxonomic scope" value="Eukaryota"/>
</dbReference>
<keyword evidence="6" id="KW-0067">ATP-binding</keyword>
<evidence type="ECO:0000259" key="10">
    <source>
        <dbReference type="Pfam" id="PF25019"/>
    </source>
</evidence>
<sequence length="1184" mass="133532">MAEAALASLRLAASPILNKLLTDASTHLGVDMASELRELETSIMPQLELLIEAAEKGNHRAKLDKWIQELKEALYNAEDLLDEHEYNILKHKVKNGGEDPDPEHASSIGSILKKPMHVASSSLSNLRPKNIKLVRQLKELKAILAKAREFREMIGLLAGTSAEGGCTGHTEMVVVTPVTSTPPPKVFGRDADHDRIVDLLTQHKTCAEASRFVVAIVGPGGMGKSTLAQYVYNNKRIQEHFDVTMWVCISRKLDVHRHTREIIESATKEECSRVGNLDVLQYKLKEILQKKEKVLLVLDDIWFDKSQDVKEWDLLLDPILYSQKGATKVLVTSRSKTLPPALFSEDVIDLENMKDTEFQALFKHHAFSGATIQDLQLRARLEELAEKIAERLGRSPLAAKVVGSHLKRTMNIEDWKGALTIKIDNLSEPKRALLWSYQKLDPCLQRCFLYCSLFPKGYKYGIKELVHLWVAEGFVDARNMNRRVEDTGMDYFKEMVSGSFFQPFSEGYYYIMHDLLHDLAESLSREDCFRLEDDKVKEIPCTVRHLSVGVESIIQHKLSVYKLQHLRTLICIDPLVDVGSNLFKQSYFICVRIRGYLTNSAIYKGHELRQLRNMNEIGGYLLLRNLENVIGKDEALESKLYQKSRLKGLTLEWNDENNMNPENSLHLEILEGLVPPPQLEQFSIRGYKSTTYPSWLLEGSQFENLESFTLDNCSALERLPSNTKFFRHCRALCLENLPNMKELPFLPAGLTTLSIHRCPLLLFVTNDELEYHDHSEHITRTEKLVAQFALVGVKGLFSDALSSDHSSMKQLAALMDSDISKNLQTIERALEREDEVVMTQDVIKAWMCCHEQRMRLISTRRIGLPLVPPSGLSELSVKSCTITDAALSICLGGLASLRFLSLHDIMTLTALPSEEVLKSLTKLDHLIINACLFLGSLGGLRAATSLSKLWLYSCPALELARGAEFMPASLETLLISYCVLAPDLFCGHWPHLEDICIDNCRSSVSLFLGDLCSLKQFTLNHLPDLCVLEGLSSLQLHRVRLIDIPKLTAECVSQFRVQDSLLVSSSAVLNNIISAEGFTVPASLTLDSCKEPSVSFEETRNSSSIKELKLRDCQMSSLQGNLKCLSRLEVLDIFCCPNISSLPDLPSSLQRIYISRCEQLKESCRAPNGESWPKIAHIRWKYID</sequence>
<dbReference type="Proteomes" id="UP000026960">
    <property type="component" value="Chromosome 5"/>
</dbReference>